<dbReference type="EMBL" id="JAIXNE010000006">
    <property type="protein sequence ID" value="MCA6078454.1"/>
    <property type="molecule type" value="Genomic_DNA"/>
</dbReference>
<evidence type="ECO:0000313" key="5">
    <source>
        <dbReference type="Proteomes" id="UP001139409"/>
    </source>
</evidence>
<dbReference type="Pfam" id="PF13508">
    <property type="entry name" value="Acetyltransf_7"/>
    <property type="match status" value="1"/>
</dbReference>
<dbReference type="EC" id="2.3.1.-" evidence="4"/>
<sequence length="287" mass="33440">MDPDYTKPHIQTPDSVHTTDLYLAFSDAFGDYKPSVGLTLPEFRQKFFVHYQTDRRLSRLALVNAEIAAFILSTPGNYRNRRSAYLSAVGVRQKYRGMGLLGALFDDLITQLKQEQFEQCLLEVLSSNERAIRIFESKGFRETRRFLAYSGPARNLNPPENYSFIVKNNLYFPFREMEITDNVNFQETPSFMRKERKRLLTIVSGDDQQEKGYLILNPVSGRIRHIFVHPEYRRAGIGRSMIQYAITLVPKLKIINVDRENHSLRCFLEALGFHTQLEQIEMIMELK</sequence>
<evidence type="ECO:0000313" key="4">
    <source>
        <dbReference type="EMBL" id="MCA6078454.1"/>
    </source>
</evidence>
<dbReference type="AlphaFoldDB" id="A0A9X1L117"/>
<dbReference type="GO" id="GO:0016747">
    <property type="term" value="F:acyltransferase activity, transferring groups other than amino-acyl groups"/>
    <property type="evidence" value="ECO:0007669"/>
    <property type="project" value="InterPro"/>
</dbReference>
<accession>A0A9X1L117</accession>
<dbReference type="PANTHER" id="PTHR43420">
    <property type="entry name" value="ACETYLTRANSFERASE"/>
    <property type="match status" value="1"/>
</dbReference>
<evidence type="ECO:0000259" key="3">
    <source>
        <dbReference type="PROSITE" id="PS51186"/>
    </source>
</evidence>
<evidence type="ECO:0000256" key="1">
    <source>
        <dbReference type="ARBA" id="ARBA00022679"/>
    </source>
</evidence>
<organism evidence="4 5">
    <name type="scientific">Fulvivirga sedimenti</name>
    <dbReference type="NCBI Taxonomy" id="2879465"/>
    <lineage>
        <taxon>Bacteria</taxon>
        <taxon>Pseudomonadati</taxon>
        <taxon>Bacteroidota</taxon>
        <taxon>Cytophagia</taxon>
        <taxon>Cytophagales</taxon>
        <taxon>Fulvivirgaceae</taxon>
        <taxon>Fulvivirga</taxon>
    </lineage>
</organism>
<comment type="caution">
    <text evidence="4">The sequence shown here is derived from an EMBL/GenBank/DDBJ whole genome shotgun (WGS) entry which is preliminary data.</text>
</comment>
<reference evidence="4" key="1">
    <citation type="submission" date="2021-09" db="EMBL/GenBank/DDBJ databases">
        <title>Fulvivirga sp. isolated from coastal sediment.</title>
        <authorList>
            <person name="Yu H."/>
        </authorList>
    </citation>
    <scope>NUCLEOTIDE SEQUENCE</scope>
    <source>
        <strain evidence="4">1062</strain>
    </source>
</reference>
<dbReference type="InterPro" id="IPR000182">
    <property type="entry name" value="GNAT_dom"/>
</dbReference>
<dbReference type="Pfam" id="PF00583">
    <property type="entry name" value="Acetyltransf_1"/>
    <property type="match status" value="1"/>
</dbReference>
<dbReference type="Proteomes" id="UP001139409">
    <property type="component" value="Unassembled WGS sequence"/>
</dbReference>
<dbReference type="RefSeq" id="WP_225699312.1">
    <property type="nucleotide sequence ID" value="NZ_JAIXNE010000006.1"/>
</dbReference>
<keyword evidence="2 4" id="KW-0012">Acyltransferase</keyword>
<dbReference type="Gene3D" id="3.40.630.30">
    <property type="match status" value="2"/>
</dbReference>
<name>A0A9X1L117_9BACT</name>
<feature type="domain" description="N-acetyltransferase" evidence="3">
    <location>
        <begin position="162"/>
        <end position="287"/>
    </location>
</feature>
<dbReference type="InterPro" id="IPR016181">
    <property type="entry name" value="Acyl_CoA_acyltransferase"/>
</dbReference>
<dbReference type="SUPFAM" id="SSF55729">
    <property type="entry name" value="Acyl-CoA N-acyltransferases (Nat)"/>
    <property type="match status" value="2"/>
</dbReference>
<protein>
    <submittedName>
        <fullName evidence="4">GNAT family N-acetyltransferase</fullName>
        <ecNumber evidence="4">2.3.1.-</ecNumber>
    </submittedName>
</protein>
<dbReference type="CDD" id="cd04301">
    <property type="entry name" value="NAT_SF"/>
    <property type="match status" value="2"/>
</dbReference>
<keyword evidence="5" id="KW-1185">Reference proteome</keyword>
<keyword evidence="1 4" id="KW-0808">Transferase</keyword>
<evidence type="ECO:0000256" key="2">
    <source>
        <dbReference type="ARBA" id="ARBA00023315"/>
    </source>
</evidence>
<dbReference type="InterPro" id="IPR050680">
    <property type="entry name" value="YpeA/RimI_acetyltransf"/>
</dbReference>
<proteinExistence type="predicted"/>
<gene>
    <name evidence="4" type="ORF">LDX50_26510</name>
</gene>
<dbReference type="PROSITE" id="PS51186">
    <property type="entry name" value="GNAT"/>
    <property type="match status" value="2"/>
</dbReference>
<feature type="domain" description="N-acetyltransferase" evidence="3">
    <location>
        <begin position="19"/>
        <end position="171"/>
    </location>
</feature>